<dbReference type="Proteomes" id="UP000011724">
    <property type="component" value="Chromosome"/>
</dbReference>
<gene>
    <name evidence="7" type="ordered locus">BN4_10341</name>
</gene>
<keyword evidence="4 6" id="KW-1133">Transmembrane helix</keyword>
<name>M1WNH4_PSEP2</name>
<dbReference type="PANTHER" id="PTHR42893:SF46">
    <property type="entry name" value="PROTEIN DETOXIFICATION 44, CHLOROPLASTIC"/>
    <property type="match status" value="1"/>
</dbReference>
<feature type="transmembrane region" description="Helical" evidence="6">
    <location>
        <begin position="387"/>
        <end position="406"/>
    </location>
</feature>
<feature type="transmembrane region" description="Helical" evidence="6">
    <location>
        <begin position="413"/>
        <end position="437"/>
    </location>
</feature>
<evidence type="ECO:0000256" key="2">
    <source>
        <dbReference type="ARBA" id="ARBA00010199"/>
    </source>
</evidence>
<dbReference type="STRING" id="1322246.BN4_10341"/>
<dbReference type="InterPro" id="IPR002528">
    <property type="entry name" value="MATE_fam"/>
</dbReference>
<evidence type="ECO:0000256" key="5">
    <source>
        <dbReference type="ARBA" id="ARBA00023136"/>
    </source>
</evidence>
<proteinExistence type="inferred from homology"/>
<evidence type="ECO:0000256" key="1">
    <source>
        <dbReference type="ARBA" id="ARBA00004141"/>
    </source>
</evidence>
<dbReference type="EMBL" id="FO203427">
    <property type="protein sequence ID" value="CCH47579.1"/>
    <property type="molecule type" value="Genomic_DNA"/>
</dbReference>
<dbReference type="Pfam" id="PF01554">
    <property type="entry name" value="MatE"/>
    <property type="match status" value="1"/>
</dbReference>
<keyword evidence="3 6" id="KW-0812">Transmembrane</keyword>
<dbReference type="RefSeq" id="WP_015413634.1">
    <property type="nucleotide sequence ID" value="NC_020409.1"/>
</dbReference>
<dbReference type="AlphaFoldDB" id="M1WNH4"/>
<dbReference type="GO" id="GO:0042910">
    <property type="term" value="F:xenobiotic transmembrane transporter activity"/>
    <property type="evidence" value="ECO:0007669"/>
    <property type="project" value="InterPro"/>
</dbReference>
<reference evidence="7 8" key="1">
    <citation type="journal article" date="2013" name="PLoS ONE">
        <title>The first genomic and proteomic characterization of a deep-sea sulfate reducer: insights into the piezophilic lifestyle of Desulfovibrio piezophilus.</title>
        <authorList>
            <person name="Pradel N."/>
            <person name="Ji B."/>
            <person name="Gimenez G."/>
            <person name="Talla E."/>
            <person name="Lenoble P."/>
            <person name="Garel M."/>
            <person name="Tamburini C."/>
            <person name="Fourquet P."/>
            <person name="Lebrun R."/>
            <person name="Bertin P."/>
            <person name="Denis Y."/>
            <person name="Pophillat M."/>
            <person name="Barbe V."/>
            <person name="Ollivier B."/>
            <person name="Dolla A."/>
        </authorList>
    </citation>
    <scope>NUCLEOTIDE SEQUENCE [LARGE SCALE GENOMIC DNA]</scope>
    <source>
        <strain evidence="8">DSM 10523 / SB164P1</strain>
    </source>
</reference>
<organism evidence="7 8">
    <name type="scientific">Pseudodesulfovibrio piezophilus (strain DSM 21447 / JCM 15486 / C1TLV30)</name>
    <name type="common">Desulfovibrio piezophilus</name>
    <dbReference type="NCBI Taxonomy" id="1322246"/>
    <lineage>
        <taxon>Bacteria</taxon>
        <taxon>Pseudomonadati</taxon>
        <taxon>Thermodesulfobacteriota</taxon>
        <taxon>Desulfovibrionia</taxon>
        <taxon>Desulfovibrionales</taxon>
        <taxon>Desulfovibrionaceae</taxon>
    </lineage>
</organism>
<feature type="transmembrane region" description="Helical" evidence="6">
    <location>
        <begin position="171"/>
        <end position="191"/>
    </location>
</feature>
<comment type="similarity">
    <text evidence="2">Belongs to the multi antimicrobial extrusion (MATE) (TC 2.A.66.1) family.</text>
</comment>
<reference evidence="8" key="2">
    <citation type="journal article" date="2013" name="Stand. Genomic Sci.">
        <title>Complete genome sequence of Desulfocapsa sulfexigens, a marine deltaproteobacterium specialized in disproportionating inorganic sulfur compounds.</title>
        <authorList>
            <person name="Finster K.W."/>
            <person name="Kjeldsen K.U."/>
            <person name="Kube M."/>
            <person name="Reinhardt R."/>
            <person name="Mussmann M."/>
            <person name="Amann R."/>
            <person name="Schreiber L."/>
        </authorList>
    </citation>
    <scope>NUCLEOTIDE SEQUENCE [LARGE SCALE GENOMIC DNA]</scope>
    <source>
        <strain evidence="8">DSM 10523 / SB164P1</strain>
    </source>
</reference>
<evidence type="ECO:0000256" key="6">
    <source>
        <dbReference type="SAM" id="Phobius"/>
    </source>
</evidence>
<feature type="transmembrane region" description="Helical" evidence="6">
    <location>
        <begin position="100"/>
        <end position="120"/>
    </location>
</feature>
<dbReference type="NCBIfam" id="TIGR00797">
    <property type="entry name" value="matE"/>
    <property type="match status" value="1"/>
</dbReference>
<dbReference type="BioCyc" id="DPIE1322246:BN4_RS01790-MONOMER"/>
<dbReference type="PATRIC" id="fig|879567.3.peg.352"/>
<keyword evidence="8" id="KW-1185">Reference proteome</keyword>
<sequence>MPFENKEKLSQHPFQESPNLTLVRLALPVLFSLIAEPLTGLADTAFIARLTGPEPVAALGIGSVAFSSLFWVFAFLGIGTQTQVARNEGGGGNSVKVTSLASMVALCLGFVLIAASLPLLDTIATLFGAYGVVNDLACKYMAYRLLGAPAVLVSLVCFGALRGVQDMRTPLLAALGINAINFLLDWVLIFGNGPFPMMGVSGAALASSVSQWGGALWLLLVVRKKIGLTWKFKGAGIVELMQVGGDLFIRTGVLLFFFGLCTRVANGAGADQGAAYQAIRQFYIFSALTLDAYAITGQSLVGYFLGRGDTFFAHRVAVVVCRWSIVTGCVVCLAMLLGKDFVAWLLVPATAVGVFGPAWSAAALSMPLGSLSFATDGLHWGSGDFRYLRNAMVISSVLCVIIVFCVDAKSNDVVYYIWLVTILWTLLRAGFGIVRIWPGVGDAPLSKA</sequence>
<dbReference type="HOGENOM" id="CLU_012893_16_0_7"/>
<keyword evidence="5 6" id="KW-0472">Membrane</keyword>
<dbReference type="OrthoDB" id="9789527at2"/>
<feature type="transmembrane region" description="Helical" evidence="6">
    <location>
        <begin position="140"/>
        <end position="164"/>
    </location>
</feature>
<dbReference type="InterPro" id="IPR044644">
    <property type="entry name" value="DinF-like"/>
</dbReference>
<dbReference type="PANTHER" id="PTHR42893">
    <property type="entry name" value="PROTEIN DETOXIFICATION 44, CHLOROPLASTIC-RELATED"/>
    <property type="match status" value="1"/>
</dbReference>
<dbReference type="eggNOG" id="COG0534">
    <property type="taxonomic scope" value="Bacteria"/>
</dbReference>
<accession>M1WNH4</accession>
<protein>
    <submittedName>
        <fullName evidence="7">MATE efflux family protein</fullName>
    </submittedName>
</protein>
<evidence type="ECO:0000256" key="4">
    <source>
        <dbReference type="ARBA" id="ARBA00022989"/>
    </source>
</evidence>
<feature type="transmembrane region" description="Helical" evidence="6">
    <location>
        <begin position="312"/>
        <end position="337"/>
    </location>
</feature>
<feature type="transmembrane region" description="Helical" evidence="6">
    <location>
        <begin position="21"/>
        <end position="38"/>
    </location>
</feature>
<evidence type="ECO:0000313" key="8">
    <source>
        <dbReference type="Proteomes" id="UP000011724"/>
    </source>
</evidence>
<feature type="transmembrane region" description="Helical" evidence="6">
    <location>
        <begin position="58"/>
        <end position="79"/>
    </location>
</feature>
<feature type="transmembrane region" description="Helical" evidence="6">
    <location>
        <begin position="344"/>
        <end position="367"/>
    </location>
</feature>
<dbReference type="GO" id="GO:0015297">
    <property type="term" value="F:antiporter activity"/>
    <property type="evidence" value="ECO:0007669"/>
    <property type="project" value="InterPro"/>
</dbReference>
<comment type="subcellular location">
    <subcellularLocation>
        <location evidence="1">Membrane</location>
        <topology evidence="1">Multi-pass membrane protein</topology>
    </subcellularLocation>
</comment>
<evidence type="ECO:0000313" key="7">
    <source>
        <dbReference type="EMBL" id="CCH47579.1"/>
    </source>
</evidence>
<feature type="transmembrane region" description="Helical" evidence="6">
    <location>
        <begin position="282"/>
        <end position="306"/>
    </location>
</feature>
<dbReference type="KEGG" id="dpi:BN4_10341"/>
<feature type="transmembrane region" description="Helical" evidence="6">
    <location>
        <begin position="203"/>
        <end position="222"/>
    </location>
</feature>
<dbReference type="GO" id="GO:0005886">
    <property type="term" value="C:plasma membrane"/>
    <property type="evidence" value="ECO:0007669"/>
    <property type="project" value="TreeGrafter"/>
</dbReference>
<dbReference type="CDD" id="cd13136">
    <property type="entry name" value="MATE_DinF_like"/>
    <property type="match status" value="1"/>
</dbReference>
<evidence type="ECO:0000256" key="3">
    <source>
        <dbReference type="ARBA" id="ARBA00022692"/>
    </source>
</evidence>